<evidence type="ECO:0000256" key="3">
    <source>
        <dbReference type="ARBA" id="ARBA00022801"/>
    </source>
</evidence>
<feature type="site" description="Stabilizes the basic form of H active site to accept a proton" evidence="7">
    <location>
        <position position="99"/>
    </location>
</feature>
<evidence type="ECO:0000256" key="9">
    <source>
        <dbReference type="RuleBase" id="RU004320"/>
    </source>
</evidence>
<feature type="active site" description="Proton acceptor" evidence="7">
    <location>
        <position position="26"/>
    </location>
</feature>
<organism evidence="10 11">
    <name type="scientific">Mesosutterella multiformis</name>
    <dbReference type="NCBI Taxonomy" id="2259133"/>
    <lineage>
        <taxon>Bacteria</taxon>
        <taxon>Pseudomonadati</taxon>
        <taxon>Pseudomonadota</taxon>
        <taxon>Betaproteobacteria</taxon>
        <taxon>Burkholderiales</taxon>
        <taxon>Sutterellaceae</taxon>
        <taxon>Mesosutterella</taxon>
    </lineage>
</organism>
<feature type="binding site" evidence="7">
    <location>
        <position position="74"/>
    </location>
    <ligand>
        <name>tRNA</name>
        <dbReference type="ChEBI" id="CHEBI:17843"/>
    </ligand>
</feature>
<dbReference type="InterPro" id="IPR001328">
    <property type="entry name" value="Pept_tRNA_hydro"/>
</dbReference>
<dbReference type="FunFam" id="3.40.50.1470:FF:000001">
    <property type="entry name" value="Peptidyl-tRNA hydrolase"/>
    <property type="match status" value="1"/>
</dbReference>
<dbReference type="PANTHER" id="PTHR17224:SF1">
    <property type="entry name" value="PEPTIDYL-TRNA HYDROLASE"/>
    <property type="match status" value="1"/>
</dbReference>
<comment type="function">
    <text evidence="7">Catalyzes the release of premature peptidyl moieties from peptidyl-tRNA molecules trapped in stalled 50S ribosomal subunits, and thus maintains levels of free tRNAs and 50S ribosomes.</text>
</comment>
<feature type="binding site" evidence="7">
    <location>
        <position position="120"/>
    </location>
    <ligand>
        <name>tRNA</name>
        <dbReference type="ChEBI" id="CHEBI:17843"/>
    </ligand>
</feature>
<sequence>MPAQMKGISLIVGLGNIGSEYDGTRHNAGFMFADELASRSHAYFSEEKKFSAYVTRVELDHHDVWLMKPTTYMNRSGTAVQALAQYYHIEPEEILVVHDELDLLPGCMKLKQGGGNAGHNGLKDITQKLATPNFWRLRIGTGHPRTLGLRIQVVDFVLGKPTPEQMQSISSCITAGIDCMADLADGNFQAAQRKIAPFGKHPDEAAK</sequence>
<evidence type="ECO:0000313" key="10">
    <source>
        <dbReference type="EMBL" id="GBO93354.1"/>
    </source>
</evidence>
<dbReference type="PROSITE" id="PS01196">
    <property type="entry name" value="PEPT_TRNA_HYDROL_2"/>
    <property type="match status" value="1"/>
</dbReference>
<dbReference type="GO" id="GO:0006515">
    <property type="term" value="P:protein quality control for misfolded or incompletely synthesized proteins"/>
    <property type="evidence" value="ECO:0007669"/>
    <property type="project" value="UniProtKB-UniRule"/>
</dbReference>
<proteinExistence type="inferred from homology"/>
<dbReference type="SUPFAM" id="SSF53178">
    <property type="entry name" value="Peptidyl-tRNA hydrolase-like"/>
    <property type="match status" value="1"/>
</dbReference>
<dbReference type="GO" id="GO:0000049">
    <property type="term" value="F:tRNA binding"/>
    <property type="evidence" value="ECO:0007669"/>
    <property type="project" value="UniProtKB-UniRule"/>
</dbReference>
<dbReference type="AlphaFoldDB" id="A0A388SF84"/>
<reference evidence="10 11" key="1">
    <citation type="journal article" date="2018" name="Int. J. Syst. Evol. Microbiol.">
        <title>Mesosutterella multiformis gen. nov., sp. nov., a member of the family Sutterellaceae and Sutterella megalosphaeroides sp. nov., isolated from human faeces.</title>
        <authorList>
            <person name="Sakamoto M."/>
            <person name="Ikeyama N."/>
            <person name="Kunihiro T."/>
            <person name="Iino T."/>
            <person name="Yuki M."/>
            <person name="Ohkuma M."/>
        </authorList>
    </citation>
    <scope>NUCLEOTIDE SEQUENCE [LARGE SCALE GENOMIC DNA]</scope>
    <source>
        <strain evidence="10 11">4NBBH2</strain>
    </source>
</reference>
<dbReference type="PROSITE" id="PS01195">
    <property type="entry name" value="PEPT_TRNA_HYDROL_1"/>
    <property type="match status" value="1"/>
</dbReference>
<dbReference type="Gene3D" id="3.40.50.1470">
    <property type="entry name" value="Peptidyl-tRNA hydrolase"/>
    <property type="match status" value="1"/>
</dbReference>
<feature type="binding site" evidence="7">
    <location>
        <position position="72"/>
    </location>
    <ligand>
        <name>tRNA</name>
        <dbReference type="ChEBI" id="CHEBI:17843"/>
    </ligand>
</feature>
<comment type="function">
    <text evidence="7">Hydrolyzes ribosome-free peptidyl-tRNAs (with 1 or more amino acids incorporated), which drop off the ribosome during protein synthesis, or as a result of ribosome stalling.</text>
</comment>
<keyword evidence="2 7" id="KW-0820">tRNA-binding</keyword>
<comment type="subcellular location">
    <subcellularLocation>
        <location evidence="7">Cytoplasm</location>
    </subcellularLocation>
</comment>
<keyword evidence="11" id="KW-1185">Reference proteome</keyword>
<dbReference type="Proteomes" id="UP000266091">
    <property type="component" value="Unassembled WGS sequence"/>
</dbReference>
<comment type="similarity">
    <text evidence="5 7 9">Belongs to the PTH family.</text>
</comment>
<gene>
    <name evidence="7 10" type="primary">pth</name>
    <name evidence="10" type="ORF">MESMUL_07080</name>
</gene>
<dbReference type="RefSeq" id="WP_235005597.1">
    <property type="nucleotide sequence ID" value="NZ_BGZJ01000001.1"/>
</dbReference>
<dbReference type="Pfam" id="PF01195">
    <property type="entry name" value="Pept_tRNA_hydro"/>
    <property type="match status" value="1"/>
</dbReference>
<keyword evidence="3 7" id="KW-0378">Hydrolase</keyword>
<accession>A0A388SF84</accession>
<evidence type="ECO:0000256" key="5">
    <source>
        <dbReference type="ARBA" id="ARBA00038063"/>
    </source>
</evidence>
<dbReference type="EC" id="3.1.1.29" evidence="1 7"/>
<feature type="site" description="Discriminates between blocked and unblocked aminoacyl-tRNA" evidence="7">
    <location>
        <position position="16"/>
    </location>
</feature>
<dbReference type="CDD" id="cd00462">
    <property type="entry name" value="PTH"/>
    <property type="match status" value="1"/>
</dbReference>
<evidence type="ECO:0000256" key="1">
    <source>
        <dbReference type="ARBA" id="ARBA00013260"/>
    </source>
</evidence>
<evidence type="ECO:0000256" key="6">
    <source>
        <dbReference type="ARBA" id="ARBA00050038"/>
    </source>
</evidence>
<evidence type="ECO:0000256" key="2">
    <source>
        <dbReference type="ARBA" id="ARBA00022555"/>
    </source>
</evidence>
<dbReference type="GO" id="GO:0004045">
    <property type="term" value="F:peptidyl-tRNA hydrolase activity"/>
    <property type="evidence" value="ECO:0007669"/>
    <property type="project" value="UniProtKB-UniRule"/>
</dbReference>
<comment type="caution">
    <text evidence="10">The sequence shown here is derived from an EMBL/GenBank/DDBJ whole genome shotgun (WGS) entry which is preliminary data.</text>
</comment>
<name>A0A388SF84_9BURK</name>
<dbReference type="NCBIfam" id="TIGR00447">
    <property type="entry name" value="pth"/>
    <property type="match status" value="1"/>
</dbReference>
<protein>
    <recommendedName>
        <fullName evidence="6 7">Peptidyl-tRNA hydrolase</fullName>
        <shortName evidence="7">Pth</shortName>
        <ecNumber evidence="1 7">3.1.1.29</ecNumber>
    </recommendedName>
</protein>
<accession>A0A401LK19</accession>
<evidence type="ECO:0000256" key="4">
    <source>
        <dbReference type="ARBA" id="ARBA00022884"/>
    </source>
</evidence>
<evidence type="ECO:0000256" key="8">
    <source>
        <dbReference type="RuleBase" id="RU000673"/>
    </source>
</evidence>
<dbReference type="InterPro" id="IPR036416">
    <property type="entry name" value="Pept_tRNA_hydro_sf"/>
</dbReference>
<evidence type="ECO:0000313" key="11">
    <source>
        <dbReference type="Proteomes" id="UP000266091"/>
    </source>
</evidence>
<comment type="catalytic activity">
    <reaction evidence="7 8">
        <text>an N-acyl-L-alpha-aminoacyl-tRNA + H2O = an N-acyl-L-amino acid + a tRNA + H(+)</text>
        <dbReference type="Rhea" id="RHEA:54448"/>
        <dbReference type="Rhea" id="RHEA-COMP:10123"/>
        <dbReference type="Rhea" id="RHEA-COMP:13883"/>
        <dbReference type="ChEBI" id="CHEBI:15377"/>
        <dbReference type="ChEBI" id="CHEBI:15378"/>
        <dbReference type="ChEBI" id="CHEBI:59874"/>
        <dbReference type="ChEBI" id="CHEBI:78442"/>
        <dbReference type="ChEBI" id="CHEBI:138191"/>
        <dbReference type="EC" id="3.1.1.29"/>
    </reaction>
</comment>
<keyword evidence="4 7" id="KW-0694">RNA-binding</keyword>
<keyword evidence="7" id="KW-0963">Cytoplasm</keyword>
<dbReference type="HAMAP" id="MF_00083">
    <property type="entry name" value="Pept_tRNA_hydro_bact"/>
    <property type="match status" value="1"/>
</dbReference>
<dbReference type="EMBL" id="BGZJ01000001">
    <property type="protein sequence ID" value="GBO93354.1"/>
    <property type="molecule type" value="Genomic_DNA"/>
</dbReference>
<dbReference type="PANTHER" id="PTHR17224">
    <property type="entry name" value="PEPTIDYL-TRNA HYDROLASE"/>
    <property type="match status" value="1"/>
</dbReference>
<dbReference type="GO" id="GO:0072344">
    <property type="term" value="P:rescue of stalled ribosome"/>
    <property type="evidence" value="ECO:0007669"/>
    <property type="project" value="UniProtKB-UniRule"/>
</dbReference>
<dbReference type="GO" id="GO:0005737">
    <property type="term" value="C:cytoplasm"/>
    <property type="evidence" value="ECO:0007669"/>
    <property type="project" value="UniProtKB-SubCell"/>
</dbReference>
<comment type="subunit">
    <text evidence="7">Monomer.</text>
</comment>
<evidence type="ECO:0000256" key="7">
    <source>
        <dbReference type="HAMAP-Rule" id="MF_00083"/>
    </source>
</evidence>
<dbReference type="InterPro" id="IPR018171">
    <property type="entry name" value="Pept_tRNA_hydro_CS"/>
</dbReference>
<feature type="binding site" evidence="7">
    <location>
        <position position="21"/>
    </location>
    <ligand>
        <name>tRNA</name>
        <dbReference type="ChEBI" id="CHEBI:17843"/>
    </ligand>
</feature>